<evidence type="ECO:0000256" key="4">
    <source>
        <dbReference type="PIRSR" id="PIRSR610905-2"/>
    </source>
</evidence>
<feature type="binding site" evidence="4">
    <location>
        <position position="338"/>
    </location>
    <ligand>
        <name>substrate</name>
    </ligand>
</feature>
<comment type="caution">
    <text evidence="5">The sequence shown here is derived from an EMBL/GenBank/DDBJ whole genome shotgun (WGS) entry which is preliminary data.</text>
</comment>
<feature type="active site" description="Proton donor" evidence="3">
    <location>
        <position position="151"/>
    </location>
</feature>
<feature type="binding site" evidence="4">
    <location>
        <position position="223"/>
    </location>
    <ligand>
        <name>substrate</name>
    </ligand>
</feature>
<dbReference type="GO" id="GO:0000272">
    <property type="term" value="P:polysaccharide catabolic process"/>
    <property type="evidence" value="ECO:0007669"/>
    <property type="project" value="TreeGrafter"/>
</dbReference>
<dbReference type="STRING" id="512399.A8709_23250"/>
<dbReference type="Pfam" id="PF07470">
    <property type="entry name" value="Glyco_hydro_88"/>
    <property type="match status" value="1"/>
</dbReference>
<feature type="binding site" evidence="4">
    <location>
        <position position="151"/>
    </location>
    <ligand>
        <name>substrate</name>
    </ligand>
</feature>
<protein>
    <submittedName>
        <fullName evidence="5">Glycosyl hydrolase</fullName>
    </submittedName>
</protein>
<comment type="similarity">
    <text evidence="2">Belongs to the glycosyl hydrolase 88 family.</text>
</comment>
<dbReference type="Proteomes" id="UP000093309">
    <property type="component" value="Unassembled WGS sequence"/>
</dbReference>
<dbReference type="InterPro" id="IPR008928">
    <property type="entry name" value="6-hairpin_glycosidase_sf"/>
</dbReference>
<dbReference type="OrthoDB" id="428577at2"/>
<dbReference type="PANTHER" id="PTHR36845:SF1">
    <property type="entry name" value="HYDROLASE, PUTATIVE (AFU_ORTHOLOGUE AFUA_7G05090)-RELATED"/>
    <property type="match status" value="1"/>
</dbReference>
<dbReference type="RefSeq" id="WP_065859282.1">
    <property type="nucleotide sequence ID" value="NZ_LYPC01000030.1"/>
</dbReference>
<dbReference type="Gene3D" id="1.50.10.10">
    <property type="match status" value="1"/>
</dbReference>
<dbReference type="SUPFAM" id="SSF48208">
    <property type="entry name" value="Six-hairpin glycosidases"/>
    <property type="match status" value="1"/>
</dbReference>
<dbReference type="AlphaFoldDB" id="A0A1C0ZRS9"/>
<organism evidence="5 6">
    <name type="scientific">Paenibacillus pectinilyticus</name>
    <dbReference type="NCBI Taxonomy" id="512399"/>
    <lineage>
        <taxon>Bacteria</taxon>
        <taxon>Bacillati</taxon>
        <taxon>Bacillota</taxon>
        <taxon>Bacilli</taxon>
        <taxon>Bacillales</taxon>
        <taxon>Paenibacillaceae</taxon>
        <taxon>Paenibacillus</taxon>
    </lineage>
</organism>
<dbReference type="InterPro" id="IPR052369">
    <property type="entry name" value="UG_Glycosaminoglycan_Hydrolase"/>
</dbReference>
<gene>
    <name evidence="5" type="ORF">A8709_23250</name>
</gene>
<dbReference type="GO" id="GO:0052757">
    <property type="term" value="F:chondroitin hydrolase activity"/>
    <property type="evidence" value="ECO:0007669"/>
    <property type="project" value="TreeGrafter"/>
</dbReference>
<feature type="active site" description="Nucleophile" evidence="3">
    <location>
        <position position="93"/>
    </location>
</feature>
<evidence type="ECO:0000313" key="5">
    <source>
        <dbReference type="EMBL" id="OCT10754.1"/>
    </source>
</evidence>
<evidence type="ECO:0000256" key="1">
    <source>
        <dbReference type="ARBA" id="ARBA00022801"/>
    </source>
</evidence>
<accession>A0A1C0ZRS9</accession>
<evidence type="ECO:0000313" key="6">
    <source>
        <dbReference type="Proteomes" id="UP000093309"/>
    </source>
</evidence>
<dbReference type="EMBL" id="LYPC01000030">
    <property type="protein sequence ID" value="OCT10754.1"/>
    <property type="molecule type" value="Genomic_DNA"/>
</dbReference>
<evidence type="ECO:0000256" key="2">
    <source>
        <dbReference type="ARBA" id="ARBA00038358"/>
    </source>
</evidence>
<dbReference type="PANTHER" id="PTHR36845">
    <property type="entry name" value="HYDROLASE, PUTATIVE (AFU_ORTHOLOGUE AFUA_7G05090)-RELATED"/>
    <property type="match status" value="1"/>
</dbReference>
<name>A0A1C0ZRS9_9BACL</name>
<feature type="binding site" evidence="4">
    <location>
        <position position="93"/>
    </location>
    <ligand>
        <name>substrate</name>
    </ligand>
</feature>
<keyword evidence="1 5" id="KW-0378">Hydrolase</keyword>
<evidence type="ECO:0000256" key="3">
    <source>
        <dbReference type="PIRSR" id="PIRSR610905-1"/>
    </source>
</evidence>
<reference evidence="6" key="1">
    <citation type="submission" date="2016-05" db="EMBL/GenBank/DDBJ databases">
        <title>Paenibacillus oryzae. sp. nov., isolated from the rice root.</title>
        <authorList>
            <person name="Zhang J."/>
            <person name="Zhang X."/>
        </authorList>
    </citation>
    <scope>NUCLEOTIDE SEQUENCE [LARGE SCALE GENOMIC DNA]</scope>
    <source>
        <strain evidence="6">KCTC13222</strain>
    </source>
</reference>
<proteinExistence type="inferred from homology"/>
<sequence>MNSLVESMVDAAWLDVAKKIERTSGRIGDTFPHVSVNGRYDDNELDWWTNGFWPGILWMVYEETKNPAYRQIAESCENKLDMPLHDFELLHHDVGFMWSLSSVASYKLTGNEVSKRRALTAASHLAGRFNNKGNFIRAWNGEGKEGWAIIDCLMNLPLLFWASETTGDPRFKHMAEAHVETVIREFLQEDGSVHHVVVFDPNTGLRIGELGGQGYSACSAWSRGAAWAVYGLTLAYGYTQNQRYLDKAIEVSQYVLENLPADAVPPWDFKAAEDQIWAKDSSAAACLASGLLEIAKYSQGEMAEYYHRSACDIMQSLYANYFSHDSDEEGLLHKATVSYPDNRHIEVPVIYGDYFFIEALLKLKGSQTLFW</sequence>
<feature type="binding site" evidence="4">
    <location>
        <position position="227"/>
    </location>
    <ligand>
        <name>substrate</name>
    </ligand>
</feature>
<keyword evidence="6" id="KW-1185">Reference proteome</keyword>
<dbReference type="InterPro" id="IPR010905">
    <property type="entry name" value="Glyco_hydro_88"/>
</dbReference>
<dbReference type="InterPro" id="IPR012341">
    <property type="entry name" value="6hp_glycosidase-like_sf"/>
</dbReference>